<dbReference type="InterPro" id="IPR043128">
    <property type="entry name" value="Rev_trsase/Diguanyl_cyclase"/>
</dbReference>
<dbReference type="Gene3D" id="3.30.40.10">
    <property type="entry name" value="Zinc/RING finger domain, C3HC4 (zinc finger)"/>
    <property type="match status" value="1"/>
</dbReference>
<dbReference type="InterPro" id="IPR013083">
    <property type="entry name" value="Znf_RING/FYVE/PHD"/>
</dbReference>
<evidence type="ECO:0000256" key="2">
    <source>
        <dbReference type="ARBA" id="ARBA00022771"/>
    </source>
</evidence>
<dbReference type="Pfam" id="PF03564">
    <property type="entry name" value="DUF1759"/>
    <property type="match status" value="1"/>
</dbReference>
<dbReference type="Gene3D" id="3.10.10.10">
    <property type="entry name" value="HIV Type 1 Reverse Transcriptase, subunit A, domain 1"/>
    <property type="match status" value="1"/>
</dbReference>
<evidence type="ECO:0000256" key="5">
    <source>
        <dbReference type="SAM" id="MobiDB-lite"/>
    </source>
</evidence>
<keyword evidence="3" id="KW-0862">Zinc</keyword>
<dbReference type="GO" id="GO:0003676">
    <property type="term" value="F:nucleic acid binding"/>
    <property type="evidence" value="ECO:0007669"/>
    <property type="project" value="InterPro"/>
</dbReference>
<evidence type="ECO:0000313" key="9">
    <source>
        <dbReference type="EMBL" id="MBW69371.1"/>
    </source>
</evidence>
<dbReference type="InterPro" id="IPR001965">
    <property type="entry name" value="Znf_PHD"/>
</dbReference>
<dbReference type="Gene3D" id="3.30.420.10">
    <property type="entry name" value="Ribonuclease H-like superfamily/Ribonuclease H"/>
    <property type="match status" value="1"/>
</dbReference>
<dbReference type="InterPro" id="IPR000477">
    <property type="entry name" value="RT_dom"/>
</dbReference>
<proteinExistence type="predicted"/>
<dbReference type="Pfam" id="PF18701">
    <property type="entry name" value="DUF5641"/>
    <property type="match status" value="1"/>
</dbReference>
<dbReference type="SUPFAM" id="SSF57903">
    <property type="entry name" value="FYVE/PHD zinc finger"/>
    <property type="match status" value="1"/>
</dbReference>
<dbReference type="Pfam" id="PF05380">
    <property type="entry name" value="Peptidase_A17"/>
    <property type="match status" value="1"/>
</dbReference>
<feature type="domain" description="FHA" evidence="6">
    <location>
        <begin position="1616"/>
        <end position="1695"/>
    </location>
</feature>
<dbReference type="Gene3D" id="3.30.70.270">
    <property type="match status" value="1"/>
</dbReference>
<dbReference type="GO" id="GO:0042575">
    <property type="term" value="C:DNA polymerase complex"/>
    <property type="evidence" value="ECO:0007669"/>
    <property type="project" value="UniProtKB-ARBA"/>
</dbReference>
<feature type="region of interest" description="Disordered" evidence="5">
    <location>
        <begin position="2414"/>
        <end position="2447"/>
    </location>
</feature>
<dbReference type="Pfam" id="PF24664">
    <property type="entry name" value="Monjiviricetes_fusion"/>
    <property type="match status" value="1"/>
</dbReference>
<evidence type="ECO:0000259" key="7">
    <source>
        <dbReference type="PROSITE" id="PS50016"/>
    </source>
</evidence>
<dbReference type="PROSITE" id="PS50994">
    <property type="entry name" value="INTEGRASE"/>
    <property type="match status" value="1"/>
</dbReference>
<dbReference type="InterPro" id="IPR019786">
    <property type="entry name" value="Zinc_finger_PHD-type_CS"/>
</dbReference>
<dbReference type="PROSITE" id="PS50016">
    <property type="entry name" value="ZF_PHD_2"/>
    <property type="match status" value="1"/>
</dbReference>
<sequence length="2447" mass="281943">MSYKFVINTVGNCRLCQNPDDEIAKMIDCSECDRLFHLVCVKLTRKPTREEHWLCTKCQKISYELNRLKDLAQKKVSKEDEEKDTSMFETLLERLVLGQQQQARDQTQELAKIVQTITKGNGEPSPIEILLKRQALTQLPKFGGSAKDWPNFKKTFDETSREGAFSDIENLNRLKQVLHGTALKGVQQLMMEAENVPEILKRLGETFGRPDLVYMELLNDLYKIRKDSRTVIIDMTNALENIVKNVHLMDKPAYLNDHRLVMELTAKLPHPIQVKRAEYMTQLESSLDIQTLDNLCEWLKPFAKTALMLSTITINNHKGTVNFHEKSTEYKPKKSNHEKAKPRLCLLCNKSHETIKCYAFVKQTPSERLTTVLSKNVCYGCLASNQHRIQGCKEAKQCGINGCKGKHHKMLHVYNKTQNIQINKTQINSLRDDNPQIQDDEKAPVLNHQEVMKTSAIHYQILPVKLINGRMSFETYAFLDPGSSLTLLEENVARRLKLNGTKLPMTLQWTQGKSSTHSESQQVQLVIKGSTKTGYKLKDVRTVKNLILPIQWFNYQEISEKYSYLKNLPISSFNNVQPTIMIGINHNHLLMGLEHKYGRLGEPIAMKTRLGWLIYGKLPNNDWINHSMIIQEDNTLRDLMVKHFSVEDFGVKPVTNLPESENDKRAKAILKNTLKYKDGRYEVGLLWKNDNHQFSWSIDNAMSRLINLESKLNKDPELKKWAIETFDSYVEKGYARKLEPWEIIKYVPQTFYLPHFIVINKNKVPLKPRLVFDAAAKIKGQSLNDALLSGPDATTSLFGILIKFREEKYAICGDIKEMFHQVKIRKEDQEAQRFVWRNCENRHPDHYVMQVMTFGSTCSPSCAQAAKNENAERLKKKYPLAYSPIINQHYVDDYNDSFSCIEKAKTVIEQVIKAHDEGGFFITKFCSNSKKLLLSLPKERVDPEKMKLLEDKQEDSSKILGIYWNTTNDNIAFRATLEKLPTEVFSNLRPPTKREVLSYIMSIFDPLGLISHVTIHGKILMQEIHKESNEWDKPISKRVLQMWMSWLNKIKLTNNIRIPRWILTEDSSKKNLELHVFVDASEKAFAAVIYIKSNIENEAHVQILASKTRVAPIKTMSIPRLELQAALLGVRLWLAVTNELRLKISNSTFWSDSKTVLAWINSTHRKYKQFVAHRIGEILDSTAIDQWRWVPSAENPADEATKEITKPSIWLTGPNFLKLPERQWPEMEPNETTEEASFVNLHSNEDFIQEHKFSDWWKLVKRMCLIIKIIDFGLKRKVSHIYLMGERIRAENILYRKAQMDAYQDEIADLKNNGSLTTIGPLSKLTPILDENGVMRFKSRLEFAENLPIATRVPIILPNMHHITHLIIRWYHEKYNHQSDKVVLAALQQKYHIIKLNVAFRYVKTRCQYCKNAKAKPLTPMMAPLPECRTNSFVFPFTHTGIDYFGPFDVIVRRSTEKRWGVIFTCMTTRAAHIELAEKLDTSSFFVCFMNFQARRGAVSHVYSDNGTNFVGANNELLKIVKQINSKMETGEAIKLNIEWHFNPPKAPHFGGAWERLIRIIKNNLQDMIYCKKNHIPTLEVLRCALIQVEFILNSRPLTNIPLNGEGDEPLTPFHILIGRAGSCSLPFEFEAQEITRAHWKLALHYKKYFWSRWLLEYLPLIATRPKWNNETEPLKIDDIVLITDNGTWLKGRVVEVFTGKDGQVRRALVKVQNKTYKRTTDKLAVLDVHNKPNIQHTSVKEDTPKDTSKVEESKNFVTFHTNSQQEQVSKPKTLKKRKKGSILPCAWAKEELQAKTKHVTATKRRAEPLKLTMHDDIVHKGASKVMRLNSWALVLMTLLFFIGQTCGFSINGLIAYDCANNEINITSYSLMSVAPCIPSTKNITTVESRIQVLQRSPKIFVHVYQCRVIIKRSIKHCGAFSHTSDYENSYAYIVKEFTPTECRLAQTSGEISLTIEHKIRELKRNHTVRGQTLIIGSLLGPNCVGGVYKTPLYTWENALVYYEYEIDLHDYTTTADVESNQIILRNGIVCTYGLGWCLDSEIGYITWDINVGRQCEELDYEVIYEGTVNKTFDSDKVNDRLNAVYTVLNDKQMFSIRARNSAQICGFDSYETDHPRIFILEANGYQSPFKRRVSHGKNYDLFTYFNSKITLVENFLGQRLNDIYAAVMTEMCKIDKALMETKLTLARLNPSEFVSNLVKRSGYTAVVAAEVLYILECKPVFVTYEPKEDCYQEVPVKYNDRSMFMAPVTRMLQLRGTQIECTQLLPAKFMIGGRWYTTDQKLRETTAPQQLTTDIITSWSYTSLPNLMQSGVYDAESLQGFKFDALVSEKIIDNALQKYWSKLLSWSTWLGNITSTAIGLYIICRTIKFTIDTIIHGKILYDIYGLGWQLIAAFWDSLTNLLSHRKHMQQRSSNEILSQGDNDDSAASPVQFRKNPIYPPLNATDN</sequence>
<dbReference type="InterPro" id="IPR000253">
    <property type="entry name" value="FHA_dom"/>
</dbReference>
<dbReference type="InterPro" id="IPR011011">
    <property type="entry name" value="Znf_FYVE_PHD"/>
</dbReference>
<accession>A0A2M4CVY8</accession>
<dbReference type="InterPro" id="IPR019787">
    <property type="entry name" value="Znf_PHD-finger"/>
</dbReference>
<dbReference type="InterPro" id="IPR008042">
    <property type="entry name" value="Retrotrans_Pao"/>
</dbReference>
<evidence type="ECO:0000259" key="6">
    <source>
        <dbReference type="PROSITE" id="PS50006"/>
    </source>
</evidence>
<feature type="domain" description="Integrase catalytic" evidence="8">
    <location>
        <begin position="1432"/>
        <end position="1621"/>
    </location>
</feature>
<dbReference type="PANTHER" id="PTHR47331">
    <property type="entry name" value="PHD-TYPE DOMAIN-CONTAINING PROTEIN"/>
    <property type="match status" value="1"/>
</dbReference>
<keyword evidence="1" id="KW-0479">Metal-binding</keyword>
<dbReference type="Pfam" id="PF00078">
    <property type="entry name" value="RVT_1"/>
    <property type="match status" value="1"/>
</dbReference>
<reference evidence="9" key="1">
    <citation type="submission" date="2018-01" db="EMBL/GenBank/DDBJ databases">
        <title>An insight into the sialome of Amazonian anophelines.</title>
        <authorList>
            <person name="Ribeiro J.M."/>
            <person name="Scarpassa V."/>
            <person name="Calvo E."/>
        </authorList>
    </citation>
    <scope>NUCLEOTIDE SEQUENCE</scope>
</reference>
<organism evidence="9">
    <name type="scientific">Anopheles darlingi</name>
    <name type="common">Mosquito</name>
    <dbReference type="NCBI Taxonomy" id="43151"/>
    <lineage>
        <taxon>Eukaryota</taxon>
        <taxon>Metazoa</taxon>
        <taxon>Ecdysozoa</taxon>
        <taxon>Arthropoda</taxon>
        <taxon>Hexapoda</taxon>
        <taxon>Insecta</taxon>
        <taxon>Pterygota</taxon>
        <taxon>Neoptera</taxon>
        <taxon>Endopterygota</taxon>
        <taxon>Diptera</taxon>
        <taxon>Nematocera</taxon>
        <taxon>Culicoidea</taxon>
        <taxon>Culicidae</taxon>
        <taxon>Anophelinae</taxon>
        <taxon>Anopheles</taxon>
    </lineage>
</organism>
<dbReference type="SUPFAM" id="SSF53098">
    <property type="entry name" value="Ribonuclease H-like"/>
    <property type="match status" value="1"/>
</dbReference>
<feature type="domain" description="PHD-type" evidence="7">
    <location>
        <begin position="10"/>
        <end position="61"/>
    </location>
</feature>
<protein>
    <submittedName>
        <fullName evidence="9">Putative polyprotein</fullName>
    </submittedName>
</protein>
<dbReference type="SMART" id="SM00249">
    <property type="entry name" value="PHD"/>
    <property type="match status" value="1"/>
</dbReference>
<dbReference type="InterPro" id="IPR005312">
    <property type="entry name" value="DUF1759"/>
</dbReference>
<evidence type="ECO:0000256" key="3">
    <source>
        <dbReference type="ARBA" id="ARBA00022833"/>
    </source>
</evidence>
<dbReference type="InterPro" id="IPR036397">
    <property type="entry name" value="RNaseH_sf"/>
</dbReference>
<dbReference type="EMBL" id="GGFL01005193">
    <property type="protein sequence ID" value="MBW69371.1"/>
    <property type="molecule type" value="Transcribed_RNA"/>
</dbReference>
<dbReference type="SUPFAM" id="SSF56672">
    <property type="entry name" value="DNA/RNA polymerases"/>
    <property type="match status" value="1"/>
</dbReference>
<evidence type="ECO:0000256" key="1">
    <source>
        <dbReference type="ARBA" id="ARBA00022723"/>
    </source>
</evidence>
<dbReference type="PANTHER" id="PTHR47331:SF1">
    <property type="entry name" value="GAG-LIKE PROTEIN"/>
    <property type="match status" value="1"/>
</dbReference>
<evidence type="ECO:0000259" key="8">
    <source>
        <dbReference type="PROSITE" id="PS50994"/>
    </source>
</evidence>
<dbReference type="Pfam" id="PF00628">
    <property type="entry name" value="PHD"/>
    <property type="match status" value="1"/>
</dbReference>
<dbReference type="VEuPathDB" id="VectorBase:ADAC007967"/>
<evidence type="ECO:0000256" key="4">
    <source>
        <dbReference type="PROSITE-ProRule" id="PRU00146"/>
    </source>
</evidence>
<dbReference type="GO" id="GO:0008270">
    <property type="term" value="F:zinc ion binding"/>
    <property type="evidence" value="ECO:0007669"/>
    <property type="project" value="UniProtKB-KW"/>
</dbReference>
<dbReference type="InterPro" id="IPR012337">
    <property type="entry name" value="RNaseH-like_sf"/>
</dbReference>
<dbReference type="InterPro" id="IPR040676">
    <property type="entry name" value="DUF5641"/>
</dbReference>
<dbReference type="GO" id="GO:0015074">
    <property type="term" value="P:DNA integration"/>
    <property type="evidence" value="ECO:0007669"/>
    <property type="project" value="InterPro"/>
</dbReference>
<dbReference type="CDD" id="cd01644">
    <property type="entry name" value="RT_pepA17"/>
    <property type="match status" value="1"/>
</dbReference>
<dbReference type="InterPro" id="IPR043502">
    <property type="entry name" value="DNA/RNA_pol_sf"/>
</dbReference>
<dbReference type="PROSITE" id="PS01359">
    <property type="entry name" value="ZF_PHD_1"/>
    <property type="match status" value="1"/>
</dbReference>
<dbReference type="InterPro" id="IPR001584">
    <property type="entry name" value="Integrase_cat-core"/>
</dbReference>
<dbReference type="GO" id="GO:0071897">
    <property type="term" value="P:DNA biosynthetic process"/>
    <property type="evidence" value="ECO:0007669"/>
    <property type="project" value="UniProtKB-ARBA"/>
</dbReference>
<name>A0A2M4CVY8_ANODA</name>
<dbReference type="VEuPathDB" id="VectorBase:ADAR2_009265"/>
<dbReference type="PROSITE" id="PS50006">
    <property type="entry name" value="FHA_DOMAIN"/>
    <property type="match status" value="1"/>
</dbReference>
<keyword evidence="2 4" id="KW-0863">Zinc-finger</keyword>